<dbReference type="PRINTS" id="PR00160">
    <property type="entry name" value="GLUTAREDOXIN"/>
</dbReference>
<dbReference type="PANTHER" id="PTHR45694:SF5">
    <property type="entry name" value="GLUTAREDOXIN 2"/>
    <property type="match status" value="1"/>
</dbReference>
<dbReference type="EMBL" id="WHVB01000034">
    <property type="protein sequence ID" value="KAF8467914.1"/>
    <property type="molecule type" value="Genomic_DNA"/>
</dbReference>
<comment type="caution">
    <text evidence="2">The sequence shown here is derived from an EMBL/GenBank/DDBJ whole genome shotgun (WGS) entry which is preliminary data.</text>
</comment>
<dbReference type="GO" id="GO:0015038">
    <property type="term" value="F:glutathione disulfide oxidoreductase activity"/>
    <property type="evidence" value="ECO:0007669"/>
    <property type="project" value="TreeGrafter"/>
</dbReference>
<dbReference type="InterPro" id="IPR036249">
    <property type="entry name" value="Thioredoxin-like_sf"/>
</dbReference>
<dbReference type="SUPFAM" id="SSF52833">
    <property type="entry name" value="Thioredoxin-like"/>
    <property type="match status" value="1"/>
</dbReference>
<accession>A0A9P5MQ85</accession>
<dbReference type="PROSITE" id="PS51354">
    <property type="entry name" value="GLUTAREDOXIN_2"/>
    <property type="match status" value="1"/>
</dbReference>
<dbReference type="PANTHER" id="PTHR45694">
    <property type="entry name" value="GLUTAREDOXIN 2"/>
    <property type="match status" value="1"/>
</dbReference>
<evidence type="ECO:0000313" key="3">
    <source>
        <dbReference type="Proteomes" id="UP000759537"/>
    </source>
</evidence>
<keyword evidence="3" id="KW-1185">Reference proteome</keyword>
<sequence>MPLPPLHRGRRRVLLPLLVLAILFLFLFLFSSSHDLLGLPPALQGLRRVSPASIAALVQHRVTEIHGLLYYAVHESEALAHDAPDPTRPLDLSVYADGELAPKPDWPARVKHLDAEAPLIVFSKTYCSYSRRAKDILAQYELVPKAKIIEVDLRDDGDFIKAVLTRLTGRSTFPNVILRGESIGGADDIMAMHTDDRLRQLFEDAGLKVRAELKDEET</sequence>
<evidence type="ECO:0000259" key="1">
    <source>
        <dbReference type="Pfam" id="PF00462"/>
    </source>
</evidence>
<name>A0A9P5MQ85_9AGAM</name>
<reference evidence="2" key="1">
    <citation type="submission" date="2019-10" db="EMBL/GenBank/DDBJ databases">
        <authorList>
            <consortium name="DOE Joint Genome Institute"/>
            <person name="Kuo A."/>
            <person name="Miyauchi S."/>
            <person name="Kiss E."/>
            <person name="Drula E."/>
            <person name="Kohler A."/>
            <person name="Sanchez-Garcia M."/>
            <person name="Andreopoulos B."/>
            <person name="Barry K.W."/>
            <person name="Bonito G."/>
            <person name="Buee M."/>
            <person name="Carver A."/>
            <person name="Chen C."/>
            <person name="Cichocki N."/>
            <person name="Clum A."/>
            <person name="Culley D."/>
            <person name="Crous P.W."/>
            <person name="Fauchery L."/>
            <person name="Girlanda M."/>
            <person name="Hayes R."/>
            <person name="Keri Z."/>
            <person name="LaButti K."/>
            <person name="Lipzen A."/>
            <person name="Lombard V."/>
            <person name="Magnuson J."/>
            <person name="Maillard F."/>
            <person name="Morin E."/>
            <person name="Murat C."/>
            <person name="Nolan M."/>
            <person name="Ohm R."/>
            <person name="Pangilinan J."/>
            <person name="Pereira M."/>
            <person name="Perotto S."/>
            <person name="Peter M."/>
            <person name="Riley R."/>
            <person name="Sitrit Y."/>
            <person name="Stielow B."/>
            <person name="Szollosi G."/>
            <person name="Zifcakova L."/>
            <person name="Stursova M."/>
            <person name="Spatafora J.W."/>
            <person name="Tedersoo L."/>
            <person name="Vaario L.-M."/>
            <person name="Yamada A."/>
            <person name="Yan M."/>
            <person name="Wang P."/>
            <person name="Xu J."/>
            <person name="Bruns T."/>
            <person name="Baldrian P."/>
            <person name="Vilgalys R."/>
            <person name="Henrissat B."/>
            <person name="Grigoriev I.V."/>
            <person name="Hibbett D."/>
            <person name="Nagy L.G."/>
            <person name="Martin F.M."/>
        </authorList>
    </citation>
    <scope>NUCLEOTIDE SEQUENCE</scope>
    <source>
        <strain evidence="2">Prilba</strain>
    </source>
</reference>
<dbReference type="Pfam" id="PF00462">
    <property type="entry name" value="Glutaredoxin"/>
    <property type="match status" value="1"/>
</dbReference>
<dbReference type="GO" id="GO:0005796">
    <property type="term" value="C:Golgi lumen"/>
    <property type="evidence" value="ECO:0007669"/>
    <property type="project" value="TreeGrafter"/>
</dbReference>
<gene>
    <name evidence="2" type="ORF">DFH94DRAFT_638771</name>
</gene>
<dbReference type="AlphaFoldDB" id="A0A9P5MQ85"/>
<dbReference type="InterPro" id="IPR002109">
    <property type="entry name" value="Glutaredoxin"/>
</dbReference>
<dbReference type="InterPro" id="IPR014025">
    <property type="entry name" value="Glutaredoxin_subgr"/>
</dbReference>
<feature type="domain" description="Glutaredoxin" evidence="1">
    <location>
        <begin position="120"/>
        <end position="183"/>
    </location>
</feature>
<evidence type="ECO:0000313" key="2">
    <source>
        <dbReference type="EMBL" id="KAF8467914.1"/>
    </source>
</evidence>
<dbReference type="OrthoDB" id="423313at2759"/>
<dbReference type="Gene3D" id="3.40.30.10">
    <property type="entry name" value="Glutaredoxin"/>
    <property type="match status" value="1"/>
</dbReference>
<proteinExistence type="predicted"/>
<organism evidence="2 3">
    <name type="scientific">Russula ochroleuca</name>
    <dbReference type="NCBI Taxonomy" id="152965"/>
    <lineage>
        <taxon>Eukaryota</taxon>
        <taxon>Fungi</taxon>
        <taxon>Dikarya</taxon>
        <taxon>Basidiomycota</taxon>
        <taxon>Agaricomycotina</taxon>
        <taxon>Agaricomycetes</taxon>
        <taxon>Russulales</taxon>
        <taxon>Russulaceae</taxon>
        <taxon>Russula</taxon>
    </lineage>
</organism>
<protein>
    <submittedName>
        <fullName evidence="2">Thioredoxin-like protein</fullName>
    </submittedName>
</protein>
<dbReference type="GO" id="GO:0005801">
    <property type="term" value="C:cis-Golgi network"/>
    <property type="evidence" value="ECO:0007669"/>
    <property type="project" value="TreeGrafter"/>
</dbReference>
<dbReference type="GO" id="GO:0034599">
    <property type="term" value="P:cellular response to oxidative stress"/>
    <property type="evidence" value="ECO:0007669"/>
    <property type="project" value="TreeGrafter"/>
</dbReference>
<dbReference type="CDD" id="cd03419">
    <property type="entry name" value="GRX_GRXh_1_2_like"/>
    <property type="match status" value="1"/>
</dbReference>
<dbReference type="GO" id="GO:0000324">
    <property type="term" value="C:fungal-type vacuole"/>
    <property type="evidence" value="ECO:0007669"/>
    <property type="project" value="TreeGrafter"/>
</dbReference>
<reference evidence="2" key="2">
    <citation type="journal article" date="2020" name="Nat. Commun.">
        <title>Large-scale genome sequencing of mycorrhizal fungi provides insights into the early evolution of symbiotic traits.</title>
        <authorList>
            <person name="Miyauchi S."/>
            <person name="Kiss E."/>
            <person name="Kuo A."/>
            <person name="Drula E."/>
            <person name="Kohler A."/>
            <person name="Sanchez-Garcia M."/>
            <person name="Morin E."/>
            <person name="Andreopoulos B."/>
            <person name="Barry K.W."/>
            <person name="Bonito G."/>
            <person name="Buee M."/>
            <person name="Carver A."/>
            <person name="Chen C."/>
            <person name="Cichocki N."/>
            <person name="Clum A."/>
            <person name="Culley D."/>
            <person name="Crous P.W."/>
            <person name="Fauchery L."/>
            <person name="Girlanda M."/>
            <person name="Hayes R.D."/>
            <person name="Keri Z."/>
            <person name="LaButti K."/>
            <person name="Lipzen A."/>
            <person name="Lombard V."/>
            <person name="Magnuson J."/>
            <person name="Maillard F."/>
            <person name="Murat C."/>
            <person name="Nolan M."/>
            <person name="Ohm R.A."/>
            <person name="Pangilinan J."/>
            <person name="Pereira M.F."/>
            <person name="Perotto S."/>
            <person name="Peter M."/>
            <person name="Pfister S."/>
            <person name="Riley R."/>
            <person name="Sitrit Y."/>
            <person name="Stielow J.B."/>
            <person name="Szollosi G."/>
            <person name="Zifcakova L."/>
            <person name="Stursova M."/>
            <person name="Spatafora J.W."/>
            <person name="Tedersoo L."/>
            <person name="Vaario L.M."/>
            <person name="Yamada A."/>
            <person name="Yan M."/>
            <person name="Wang P."/>
            <person name="Xu J."/>
            <person name="Bruns T."/>
            <person name="Baldrian P."/>
            <person name="Vilgalys R."/>
            <person name="Dunand C."/>
            <person name="Henrissat B."/>
            <person name="Grigoriev I.V."/>
            <person name="Hibbett D."/>
            <person name="Nagy L.G."/>
            <person name="Martin F.M."/>
        </authorList>
    </citation>
    <scope>NUCLEOTIDE SEQUENCE</scope>
    <source>
        <strain evidence="2">Prilba</strain>
    </source>
</reference>
<dbReference type="Proteomes" id="UP000759537">
    <property type="component" value="Unassembled WGS sequence"/>
</dbReference>